<sequence>MRLPCVAVLSGQVSWRPVFAHSLADKQLENWLSVRANCDMFYGAKAPLARRRRLVARARLPLPRAEPAPRPWIALEPRTEEETRMELTLSLAQRTEKSLQTQIFEQVRQMILNGQLKAGMTLTPSRILAERLNVSRNTVTNAYDRLAGEGYVEARGTAGVYVSAIPPDDLLLIQNGGLAQDNGPILPASSEPLLCFAGSSGGGAQRPAYDFWVGRSDPTAFPLMTWRRIVNRLLSRETSHLTDYCDPAGLPELREAIAHHLGRTRGMAITHNQIIVTGGGQDALNLVLSLLRSHTRQLCIENPCYLGASMLFNSATLPLHPVPVDEEGIQTECLPTARGNLLYVTPSHQFPTGVVMTLSRRLALLRWADETDSFIIEDDYDSDFRYDGPPLTALAGLDRGRRVFYVGTFSKSVGAGLRIGFAALPRIRWDEARLLKARMSNGQSWLEQSALSFFINDGHFDRHLRKLRQIYMSRRDCLVASLNANFKEPKISGTESGLHLVWQLPQDFPRAREIQLKAREIGVGVYALSSGAAFDFDDAPNDDILVFGYSSLDVAKIQTAVTALRQLFILK</sequence>
<evidence type="ECO:0000256" key="1">
    <source>
        <dbReference type="ARBA" id="ARBA00005384"/>
    </source>
</evidence>
<evidence type="ECO:0000256" key="4">
    <source>
        <dbReference type="ARBA" id="ARBA00023125"/>
    </source>
</evidence>
<dbReference type="InterPro" id="IPR000524">
    <property type="entry name" value="Tscrpt_reg_HTH_GntR"/>
</dbReference>
<dbReference type="GO" id="GO:0030170">
    <property type="term" value="F:pyridoxal phosphate binding"/>
    <property type="evidence" value="ECO:0007669"/>
    <property type="project" value="InterPro"/>
</dbReference>
<keyword evidence="3" id="KW-0805">Transcription regulation</keyword>
<protein>
    <submittedName>
        <fullName evidence="7">GntR family transcriptional regulator</fullName>
    </submittedName>
</protein>
<name>A0A8B6M1Z0_METTU</name>
<dbReference type="PANTHER" id="PTHR46577:SF1">
    <property type="entry name" value="HTH-TYPE TRANSCRIPTIONAL REGULATORY PROTEIN GABR"/>
    <property type="match status" value="1"/>
</dbReference>
<dbReference type="AlphaFoldDB" id="A0A8B6M1Z0"/>
<evidence type="ECO:0000256" key="3">
    <source>
        <dbReference type="ARBA" id="ARBA00023015"/>
    </source>
</evidence>
<dbReference type="InterPro" id="IPR051446">
    <property type="entry name" value="HTH_trans_reg/aminotransferase"/>
</dbReference>
<accession>A0A8B6M1Z0</accession>
<keyword evidence="8" id="KW-1185">Reference proteome</keyword>
<keyword evidence="4" id="KW-0238">DNA-binding</keyword>
<evidence type="ECO:0000313" key="7">
    <source>
        <dbReference type="EMBL" id="VTZ48260.1"/>
    </source>
</evidence>
<keyword evidence="5" id="KW-0804">Transcription</keyword>
<dbReference type="CDD" id="cd07377">
    <property type="entry name" value="WHTH_GntR"/>
    <property type="match status" value="1"/>
</dbReference>
<comment type="caution">
    <text evidence="7">The sequence shown here is derived from an EMBL/GenBank/DDBJ whole genome shotgun (WGS) entry which is preliminary data.</text>
</comment>
<feature type="domain" description="HTH gntR-type" evidence="6">
    <location>
        <begin position="97"/>
        <end position="165"/>
    </location>
</feature>
<dbReference type="InterPro" id="IPR036388">
    <property type="entry name" value="WH-like_DNA-bd_sf"/>
</dbReference>
<evidence type="ECO:0000256" key="2">
    <source>
        <dbReference type="ARBA" id="ARBA00022898"/>
    </source>
</evidence>
<dbReference type="InterPro" id="IPR015424">
    <property type="entry name" value="PyrdxlP-dep_Trfase"/>
</dbReference>
<reference evidence="7 8" key="1">
    <citation type="submission" date="2019-05" db="EMBL/GenBank/DDBJ databases">
        <authorList>
            <person name="Farhan Ul Haque M."/>
        </authorList>
    </citation>
    <scope>NUCLEOTIDE SEQUENCE [LARGE SCALE GENOMIC DNA]</scope>
    <source>
        <strain evidence="7">2</strain>
    </source>
</reference>
<dbReference type="PROSITE" id="PS50949">
    <property type="entry name" value="HTH_GNTR"/>
    <property type="match status" value="1"/>
</dbReference>
<dbReference type="Gene3D" id="3.40.640.10">
    <property type="entry name" value="Type I PLP-dependent aspartate aminotransferase-like (Major domain)"/>
    <property type="match status" value="1"/>
</dbReference>
<evidence type="ECO:0000313" key="8">
    <source>
        <dbReference type="Proteomes" id="UP000485880"/>
    </source>
</evidence>
<evidence type="ECO:0000259" key="6">
    <source>
        <dbReference type="PROSITE" id="PS50949"/>
    </source>
</evidence>
<dbReference type="SUPFAM" id="SSF53383">
    <property type="entry name" value="PLP-dependent transferases"/>
    <property type="match status" value="1"/>
</dbReference>
<dbReference type="PANTHER" id="PTHR46577">
    <property type="entry name" value="HTH-TYPE TRANSCRIPTIONAL REGULATORY PROTEIN GABR"/>
    <property type="match status" value="1"/>
</dbReference>
<proteinExistence type="inferred from homology"/>
<gene>
    <name evidence="7" type="ORF">MPC4_10210</name>
</gene>
<dbReference type="CDD" id="cd00609">
    <property type="entry name" value="AAT_like"/>
    <property type="match status" value="1"/>
</dbReference>
<dbReference type="Gene3D" id="1.10.10.10">
    <property type="entry name" value="Winged helix-like DNA-binding domain superfamily/Winged helix DNA-binding domain"/>
    <property type="match status" value="1"/>
</dbReference>
<dbReference type="Proteomes" id="UP000485880">
    <property type="component" value="Unassembled WGS sequence"/>
</dbReference>
<dbReference type="SUPFAM" id="SSF46785">
    <property type="entry name" value="Winged helix' DNA-binding domain"/>
    <property type="match status" value="1"/>
</dbReference>
<organism evidence="7 8">
    <name type="scientific">Methylocella tundrae</name>
    <dbReference type="NCBI Taxonomy" id="227605"/>
    <lineage>
        <taxon>Bacteria</taxon>
        <taxon>Pseudomonadati</taxon>
        <taxon>Pseudomonadota</taxon>
        <taxon>Alphaproteobacteria</taxon>
        <taxon>Hyphomicrobiales</taxon>
        <taxon>Beijerinckiaceae</taxon>
        <taxon>Methylocella</taxon>
    </lineage>
</organism>
<dbReference type="EMBL" id="CABFMQ020000001">
    <property type="protein sequence ID" value="VTZ48260.1"/>
    <property type="molecule type" value="Genomic_DNA"/>
</dbReference>
<dbReference type="Pfam" id="PF00392">
    <property type="entry name" value="GntR"/>
    <property type="match status" value="1"/>
</dbReference>
<dbReference type="GO" id="GO:0003677">
    <property type="term" value="F:DNA binding"/>
    <property type="evidence" value="ECO:0007669"/>
    <property type="project" value="UniProtKB-KW"/>
</dbReference>
<keyword evidence="2" id="KW-0663">Pyridoxal phosphate</keyword>
<dbReference type="GO" id="GO:0003700">
    <property type="term" value="F:DNA-binding transcription factor activity"/>
    <property type="evidence" value="ECO:0007669"/>
    <property type="project" value="InterPro"/>
</dbReference>
<dbReference type="SMART" id="SM00345">
    <property type="entry name" value="HTH_GNTR"/>
    <property type="match status" value="1"/>
</dbReference>
<evidence type="ECO:0000256" key="5">
    <source>
        <dbReference type="ARBA" id="ARBA00023163"/>
    </source>
</evidence>
<dbReference type="InterPro" id="IPR015421">
    <property type="entry name" value="PyrdxlP-dep_Trfase_major"/>
</dbReference>
<comment type="similarity">
    <text evidence="1">In the C-terminal section; belongs to the class-I pyridoxal-phosphate-dependent aminotransferase family.</text>
</comment>
<dbReference type="InterPro" id="IPR004839">
    <property type="entry name" value="Aminotransferase_I/II_large"/>
</dbReference>
<dbReference type="InterPro" id="IPR036390">
    <property type="entry name" value="WH_DNA-bd_sf"/>
</dbReference>
<dbReference type="Pfam" id="PF00155">
    <property type="entry name" value="Aminotran_1_2"/>
    <property type="match status" value="1"/>
</dbReference>